<dbReference type="GO" id="GO:0046872">
    <property type="term" value="F:metal ion binding"/>
    <property type="evidence" value="ECO:0007669"/>
    <property type="project" value="UniProtKB-KW"/>
</dbReference>
<evidence type="ECO:0000313" key="6">
    <source>
        <dbReference type="EMBL" id="VAW53798.1"/>
    </source>
</evidence>
<organism evidence="6">
    <name type="scientific">hydrothermal vent metagenome</name>
    <dbReference type="NCBI Taxonomy" id="652676"/>
    <lineage>
        <taxon>unclassified sequences</taxon>
        <taxon>metagenomes</taxon>
        <taxon>ecological metagenomes</taxon>
    </lineage>
</organism>
<evidence type="ECO:0000259" key="5">
    <source>
        <dbReference type="PROSITE" id="PS51296"/>
    </source>
</evidence>
<keyword evidence="4" id="KW-0411">Iron-sulfur</keyword>
<dbReference type="PROSITE" id="PS51296">
    <property type="entry name" value="RIESKE"/>
    <property type="match status" value="1"/>
</dbReference>
<dbReference type="Pfam" id="PF00355">
    <property type="entry name" value="Rieske"/>
    <property type="match status" value="1"/>
</dbReference>
<protein>
    <recommendedName>
        <fullName evidence="5">Rieske domain-containing protein</fullName>
    </recommendedName>
</protein>
<evidence type="ECO:0000256" key="3">
    <source>
        <dbReference type="ARBA" id="ARBA00023004"/>
    </source>
</evidence>
<dbReference type="EMBL" id="UOFD01000066">
    <property type="protein sequence ID" value="VAW53798.1"/>
    <property type="molecule type" value="Genomic_DNA"/>
</dbReference>
<evidence type="ECO:0000256" key="1">
    <source>
        <dbReference type="ARBA" id="ARBA00022714"/>
    </source>
</evidence>
<dbReference type="PANTHER" id="PTHR21496">
    <property type="entry name" value="FERREDOXIN-RELATED"/>
    <property type="match status" value="1"/>
</dbReference>
<proteinExistence type="predicted"/>
<reference evidence="6" key="1">
    <citation type="submission" date="2018-06" db="EMBL/GenBank/DDBJ databases">
        <authorList>
            <person name="Zhirakovskaya E."/>
        </authorList>
    </citation>
    <scope>NUCLEOTIDE SEQUENCE</scope>
</reference>
<gene>
    <name evidence="6" type="ORF">MNBD_GAMMA06-46</name>
</gene>
<keyword evidence="3" id="KW-0408">Iron</keyword>
<sequence length="142" mass="15725">MFFGVWFFYLQLQIFQGRGLQKPNTLKYPAATTNTGTKNVKFTHLASLSDLQTRKLICVKTATYRILIALAENKIYAVDDMCSHEDASLSKGSLHADCVKCPLHGSRFQLATGEALDEPAEEALNTYAVKIEGDNILIGLPE</sequence>
<accession>A0A3B0WCT5</accession>
<evidence type="ECO:0000256" key="4">
    <source>
        <dbReference type="ARBA" id="ARBA00023014"/>
    </source>
</evidence>
<dbReference type="PANTHER" id="PTHR21496:SF23">
    <property type="entry name" value="3-PHENYLPROPIONATE_CINNAMIC ACID DIOXYGENASE FERREDOXIN SUBUNIT"/>
    <property type="match status" value="1"/>
</dbReference>
<dbReference type="Gene3D" id="2.102.10.10">
    <property type="entry name" value="Rieske [2Fe-2S] iron-sulphur domain"/>
    <property type="match status" value="1"/>
</dbReference>
<keyword evidence="1" id="KW-0001">2Fe-2S</keyword>
<dbReference type="InterPro" id="IPR036922">
    <property type="entry name" value="Rieske_2Fe-2S_sf"/>
</dbReference>
<dbReference type="CDD" id="cd03528">
    <property type="entry name" value="Rieske_RO_ferredoxin"/>
    <property type="match status" value="1"/>
</dbReference>
<keyword evidence="2" id="KW-0479">Metal-binding</keyword>
<evidence type="ECO:0000256" key="2">
    <source>
        <dbReference type="ARBA" id="ARBA00022723"/>
    </source>
</evidence>
<feature type="domain" description="Rieske" evidence="5">
    <location>
        <begin position="43"/>
        <end position="138"/>
    </location>
</feature>
<dbReference type="SUPFAM" id="SSF50022">
    <property type="entry name" value="ISP domain"/>
    <property type="match status" value="1"/>
</dbReference>
<name>A0A3B0WCT5_9ZZZZ</name>
<dbReference type="AlphaFoldDB" id="A0A3B0WCT5"/>
<dbReference type="GO" id="GO:0051537">
    <property type="term" value="F:2 iron, 2 sulfur cluster binding"/>
    <property type="evidence" value="ECO:0007669"/>
    <property type="project" value="UniProtKB-KW"/>
</dbReference>
<dbReference type="InterPro" id="IPR017941">
    <property type="entry name" value="Rieske_2Fe-2S"/>
</dbReference>